<dbReference type="InParanoid" id="A0A482WSM3"/>
<dbReference type="AlphaFoldDB" id="A0A482WSM3"/>
<dbReference type="OrthoDB" id="6595282at2759"/>
<comment type="caution">
    <text evidence="1">The sequence shown here is derived from an EMBL/GenBank/DDBJ whole genome shotgun (WGS) entry which is preliminary data.</text>
</comment>
<dbReference type="PANTHER" id="PTHR11012">
    <property type="entry name" value="PROTEIN KINASE-LIKE DOMAIN-CONTAINING"/>
    <property type="match status" value="1"/>
</dbReference>
<dbReference type="Pfam" id="PF02958">
    <property type="entry name" value="EcKL"/>
    <property type="match status" value="1"/>
</dbReference>
<dbReference type="Proteomes" id="UP000291343">
    <property type="component" value="Unassembled WGS sequence"/>
</dbReference>
<accession>A0A482WSM3</accession>
<evidence type="ECO:0000313" key="2">
    <source>
        <dbReference type="Proteomes" id="UP000291343"/>
    </source>
</evidence>
<gene>
    <name evidence="1" type="ORF">LSTR_LSTR006781</name>
</gene>
<sequence>MGEIIKIPDWLTKETIGGLLKEKLKSDVTVCDMTVKCDIPKGSNNVCDVVRVSVTYLVDNKPGYTTTSLIMKIPKTGGMSEYILKLGVIKQEQDMFRLVIPRLVAISSDAGENHFTCDSYWPSPAFNVVVLEDLSARGFVMANRQALLNYEEAVLVLKTVARFHAASYK</sequence>
<protein>
    <recommendedName>
        <fullName evidence="3">CHK kinase-like domain-containing protein</fullName>
    </recommendedName>
</protein>
<evidence type="ECO:0000313" key="1">
    <source>
        <dbReference type="EMBL" id="RZF36276.1"/>
    </source>
</evidence>
<dbReference type="InterPro" id="IPR004119">
    <property type="entry name" value="EcKL"/>
</dbReference>
<organism evidence="1 2">
    <name type="scientific">Laodelphax striatellus</name>
    <name type="common">Small brown planthopper</name>
    <name type="synonym">Delphax striatella</name>
    <dbReference type="NCBI Taxonomy" id="195883"/>
    <lineage>
        <taxon>Eukaryota</taxon>
        <taxon>Metazoa</taxon>
        <taxon>Ecdysozoa</taxon>
        <taxon>Arthropoda</taxon>
        <taxon>Hexapoda</taxon>
        <taxon>Insecta</taxon>
        <taxon>Pterygota</taxon>
        <taxon>Neoptera</taxon>
        <taxon>Paraneoptera</taxon>
        <taxon>Hemiptera</taxon>
        <taxon>Auchenorrhyncha</taxon>
        <taxon>Fulgoroidea</taxon>
        <taxon>Delphacidae</taxon>
        <taxon>Criomorphinae</taxon>
        <taxon>Laodelphax</taxon>
    </lineage>
</organism>
<dbReference type="PANTHER" id="PTHR11012:SF30">
    <property type="entry name" value="PROTEIN KINASE-LIKE DOMAIN-CONTAINING"/>
    <property type="match status" value="1"/>
</dbReference>
<dbReference type="EMBL" id="QKKF02026665">
    <property type="protein sequence ID" value="RZF36276.1"/>
    <property type="molecule type" value="Genomic_DNA"/>
</dbReference>
<proteinExistence type="predicted"/>
<name>A0A482WSM3_LAOST</name>
<keyword evidence="2" id="KW-1185">Reference proteome</keyword>
<evidence type="ECO:0008006" key="3">
    <source>
        <dbReference type="Google" id="ProtNLM"/>
    </source>
</evidence>
<reference evidence="1 2" key="1">
    <citation type="journal article" date="2017" name="Gigascience">
        <title>Genome sequence of the small brown planthopper, Laodelphax striatellus.</title>
        <authorList>
            <person name="Zhu J."/>
            <person name="Jiang F."/>
            <person name="Wang X."/>
            <person name="Yang P."/>
            <person name="Bao Y."/>
            <person name="Zhao W."/>
            <person name="Wang W."/>
            <person name="Lu H."/>
            <person name="Wang Q."/>
            <person name="Cui N."/>
            <person name="Li J."/>
            <person name="Chen X."/>
            <person name="Luo L."/>
            <person name="Yu J."/>
            <person name="Kang L."/>
            <person name="Cui F."/>
        </authorList>
    </citation>
    <scope>NUCLEOTIDE SEQUENCE [LARGE SCALE GENOMIC DNA]</scope>
    <source>
        <strain evidence="1">Lst14</strain>
    </source>
</reference>